<feature type="region of interest" description="Disordered" evidence="1">
    <location>
        <begin position="1"/>
        <end position="20"/>
    </location>
</feature>
<dbReference type="EMBL" id="JAHUTI010021420">
    <property type="protein sequence ID" value="MED6239449.1"/>
    <property type="molecule type" value="Genomic_DNA"/>
</dbReference>
<sequence>MNQTAGATNAYRRCSKGGKSCEPSPLLLRGEMMKAGFKDEDERLWEQSWRMWEDRGGERGDSMTAFS</sequence>
<evidence type="ECO:0000313" key="2">
    <source>
        <dbReference type="EMBL" id="MED6239449.1"/>
    </source>
</evidence>
<proteinExistence type="predicted"/>
<evidence type="ECO:0000313" key="3">
    <source>
        <dbReference type="Proteomes" id="UP001345963"/>
    </source>
</evidence>
<gene>
    <name evidence="2" type="ORF">ATANTOWER_006630</name>
</gene>
<evidence type="ECO:0000256" key="1">
    <source>
        <dbReference type="SAM" id="MobiDB-lite"/>
    </source>
</evidence>
<keyword evidence="3" id="KW-1185">Reference proteome</keyword>
<reference evidence="2 3" key="1">
    <citation type="submission" date="2021-07" db="EMBL/GenBank/DDBJ databases">
        <authorList>
            <person name="Palmer J.M."/>
        </authorList>
    </citation>
    <scope>NUCLEOTIDE SEQUENCE [LARGE SCALE GENOMIC DNA]</scope>
    <source>
        <strain evidence="2 3">AT_MEX2019</strain>
        <tissue evidence="2">Muscle</tissue>
    </source>
</reference>
<protein>
    <submittedName>
        <fullName evidence="2">Uncharacterized protein</fullName>
    </submittedName>
</protein>
<dbReference type="Proteomes" id="UP001345963">
    <property type="component" value="Unassembled WGS sequence"/>
</dbReference>
<name>A0ABU7AN35_9TELE</name>
<organism evidence="2 3">
    <name type="scientific">Ataeniobius toweri</name>
    <dbReference type="NCBI Taxonomy" id="208326"/>
    <lineage>
        <taxon>Eukaryota</taxon>
        <taxon>Metazoa</taxon>
        <taxon>Chordata</taxon>
        <taxon>Craniata</taxon>
        <taxon>Vertebrata</taxon>
        <taxon>Euteleostomi</taxon>
        <taxon>Actinopterygii</taxon>
        <taxon>Neopterygii</taxon>
        <taxon>Teleostei</taxon>
        <taxon>Neoteleostei</taxon>
        <taxon>Acanthomorphata</taxon>
        <taxon>Ovalentaria</taxon>
        <taxon>Atherinomorphae</taxon>
        <taxon>Cyprinodontiformes</taxon>
        <taxon>Goodeidae</taxon>
        <taxon>Ataeniobius</taxon>
    </lineage>
</organism>
<comment type="caution">
    <text evidence="2">The sequence shown here is derived from an EMBL/GenBank/DDBJ whole genome shotgun (WGS) entry which is preliminary data.</text>
</comment>
<accession>A0ABU7AN35</accession>